<comment type="caution">
    <text evidence="1">The sequence shown here is derived from an EMBL/GenBank/DDBJ whole genome shotgun (WGS) entry which is preliminary data.</text>
</comment>
<dbReference type="AlphaFoldDB" id="A0A2P8D7H9"/>
<sequence>MNHKTLLIIVCCFSCSCLMGNKSGRIHITENRSNSKMHYYYRNDTLVGSRSDIDSIAYIYNKKLLVKIRQFQNKDGHFSETGEANYTYDNNQQVVDVKFSDDFENPYKKCVSSIEVNNKYGLLDKDLCYIDAIFQAAKISVTRLESKKIELDLGIGQLQGSSISPFPFGTKIKQLSVIVSSGNLIELKGNFINEPNNEEIVYAKKYEYNSDGTLSSSITKDLSHNVNIDSITYKYLLW</sequence>
<evidence type="ECO:0000313" key="2">
    <source>
        <dbReference type="Proteomes" id="UP000240572"/>
    </source>
</evidence>
<gene>
    <name evidence="1" type="ORF">B0I18_102117</name>
</gene>
<dbReference type="OrthoDB" id="1356536at2"/>
<dbReference type="PROSITE" id="PS51257">
    <property type="entry name" value="PROKAR_LIPOPROTEIN"/>
    <property type="match status" value="1"/>
</dbReference>
<evidence type="ECO:0000313" key="1">
    <source>
        <dbReference type="EMBL" id="PSK93147.1"/>
    </source>
</evidence>
<dbReference type="Proteomes" id="UP000240572">
    <property type="component" value="Unassembled WGS sequence"/>
</dbReference>
<reference evidence="1 2" key="1">
    <citation type="submission" date="2018-03" db="EMBL/GenBank/DDBJ databases">
        <title>Genomic Encyclopedia of Type Strains, Phase III (KMG-III): the genomes of soil and plant-associated and newly described type strains.</title>
        <authorList>
            <person name="Whitman W."/>
        </authorList>
    </citation>
    <scope>NUCLEOTIDE SEQUENCE [LARGE SCALE GENOMIC DNA]</scope>
    <source>
        <strain evidence="1 2">CGMCC 1.12700</strain>
    </source>
</reference>
<keyword evidence="2" id="KW-1185">Reference proteome</keyword>
<proteinExistence type="predicted"/>
<organism evidence="1 2">
    <name type="scientific">Taibaiella chishuiensis</name>
    <dbReference type="NCBI Taxonomy" id="1434707"/>
    <lineage>
        <taxon>Bacteria</taxon>
        <taxon>Pseudomonadati</taxon>
        <taxon>Bacteroidota</taxon>
        <taxon>Chitinophagia</taxon>
        <taxon>Chitinophagales</taxon>
        <taxon>Chitinophagaceae</taxon>
        <taxon>Taibaiella</taxon>
    </lineage>
</organism>
<dbReference type="RefSeq" id="WP_146146698.1">
    <property type="nucleotide sequence ID" value="NZ_PYGD01000002.1"/>
</dbReference>
<dbReference type="EMBL" id="PYGD01000002">
    <property type="protein sequence ID" value="PSK93147.1"/>
    <property type="molecule type" value="Genomic_DNA"/>
</dbReference>
<name>A0A2P8D7H9_9BACT</name>
<accession>A0A2P8D7H9</accession>
<protein>
    <submittedName>
        <fullName evidence="1">Uncharacterized protein</fullName>
    </submittedName>
</protein>